<dbReference type="AlphaFoldDB" id="A0AAV9RCY0"/>
<evidence type="ECO:0000256" key="4">
    <source>
        <dbReference type="ARBA" id="ARBA00022989"/>
    </source>
</evidence>
<comment type="caution">
    <text evidence="6">The sequence shown here is derived from an EMBL/GenBank/DDBJ whole genome shotgun (WGS) entry which is preliminary data.</text>
</comment>
<dbReference type="EMBL" id="JAHHUM010002068">
    <property type="protein sequence ID" value="KAK5606515.1"/>
    <property type="molecule type" value="Genomic_DNA"/>
</dbReference>
<reference evidence="6 7" key="1">
    <citation type="submission" date="2021-06" db="EMBL/GenBank/DDBJ databases">
        <authorList>
            <person name="Palmer J.M."/>
        </authorList>
    </citation>
    <scope>NUCLEOTIDE SEQUENCE [LARGE SCALE GENOMIC DNA]</scope>
    <source>
        <strain evidence="6 7">MEX-2019</strain>
        <tissue evidence="6">Muscle</tissue>
    </source>
</reference>
<gene>
    <name evidence="6" type="ORF">CRENBAI_019860</name>
</gene>
<dbReference type="PANTHER" id="PTHR16932">
    <property type="entry name" value="INTERFERON ALPHA-INDUCIBLE PROTEIN 27"/>
    <property type="match status" value="1"/>
</dbReference>
<dbReference type="InterPro" id="IPR038213">
    <property type="entry name" value="IFI6/IFI27-like_sf"/>
</dbReference>
<dbReference type="PANTHER" id="PTHR16932:SF38">
    <property type="entry name" value="INTERFERON ALPHA INDUCIBLE PROTEIN 46-RELATED"/>
    <property type="match status" value="1"/>
</dbReference>
<evidence type="ECO:0000256" key="5">
    <source>
        <dbReference type="ARBA" id="ARBA00023136"/>
    </source>
</evidence>
<dbReference type="GO" id="GO:0001836">
    <property type="term" value="P:release of cytochrome c from mitochondria"/>
    <property type="evidence" value="ECO:0007669"/>
    <property type="project" value="TreeGrafter"/>
</dbReference>
<evidence type="ECO:0000313" key="6">
    <source>
        <dbReference type="EMBL" id="KAK5606515.1"/>
    </source>
</evidence>
<comment type="similarity">
    <text evidence="2">Belongs to the IFI6/IFI27 family.</text>
</comment>
<evidence type="ECO:0000256" key="1">
    <source>
        <dbReference type="ARBA" id="ARBA00004141"/>
    </source>
</evidence>
<sequence>MGIVTIVAVSAAAGAAGAAGALALVPAALGAIGFSSSGISAGSYAAGMMSSYAVANGGGVAAGSLVSVLQSAAAAGLSVATKAVVASAGASVAGGVGATMGWLAGFLR</sequence>
<evidence type="ECO:0000313" key="7">
    <source>
        <dbReference type="Proteomes" id="UP001311232"/>
    </source>
</evidence>
<evidence type="ECO:0000256" key="2">
    <source>
        <dbReference type="ARBA" id="ARBA00007262"/>
    </source>
</evidence>
<comment type="subcellular location">
    <subcellularLocation>
        <location evidence="1">Membrane</location>
        <topology evidence="1">Multi-pass membrane protein</topology>
    </subcellularLocation>
</comment>
<keyword evidence="5" id="KW-0472">Membrane</keyword>
<evidence type="ECO:0000256" key="3">
    <source>
        <dbReference type="ARBA" id="ARBA00022692"/>
    </source>
</evidence>
<proteinExistence type="inferred from homology"/>
<dbReference type="GO" id="GO:0097193">
    <property type="term" value="P:intrinsic apoptotic signaling pathway"/>
    <property type="evidence" value="ECO:0007669"/>
    <property type="project" value="TreeGrafter"/>
</dbReference>
<name>A0AAV9RCY0_9TELE</name>
<dbReference type="GO" id="GO:0031966">
    <property type="term" value="C:mitochondrial membrane"/>
    <property type="evidence" value="ECO:0007669"/>
    <property type="project" value="TreeGrafter"/>
</dbReference>
<keyword evidence="7" id="KW-1185">Reference proteome</keyword>
<dbReference type="InterPro" id="IPR009311">
    <property type="entry name" value="IFI6/IFI27-like"/>
</dbReference>
<organism evidence="6 7">
    <name type="scientific">Crenichthys baileyi</name>
    <name type="common">White River springfish</name>
    <dbReference type="NCBI Taxonomy" id="28760"/>
    <lineage>
        <taxon>Eukaryota</taxon>
        <taxon>Metazoa</taxon>
        <taxon>Chordata</taxon>
        <taxon>Craniata</taxon>
        <taxon>Vertebrata</taxon>
        <taxon>Euteleostomi</taxon>
        <taxon>Actinopterygii</taxon>
        <taxon>Neopterygii</taxon>
        <taxon>Teleostei</taxon>
        <taxon>Neoteleostei</taxon>
        <taxon>Acanthomorphata</taxon>
        <taxon>Ovalentaria</taxon>
        <taxon>Atherinomorphae</taxon>
        <taxon>Cyprinodontiformes</taxon>
        <taxon>Goodeidae</taxon>
        <taxon>Crenichthys</taxon>
    </lineage>
</organism>
<keyword evidence="3" id="KW-0812">Transmembrane</keyword>
<dbReference type="Proteomes" id="UP001311232">
    <property type="component" value="Unassembled WGS sequence"/>
</dbReference>
<accession>A0AAV9RCY0</accession>
<protein>
    <recommendedName>
        <fullName evidence="8">Interferon alpha-inducible protein 27-like protein 2A</fullName>
    </recommendedName>
</protein>
<dbReference type="Pfam" id="PF06140">
    <property type="entry name" value="Ifi-6-16"/>
    <property type="match status" value="1"/>
</dbReference>
<keyword evidence="4" id="KW-1133">Transmembrane helix</keyword>
<dbReference type="Gene3D" id="6.10.110.10">
    <property type="match status" value="1"/>
</dbReference>
<evidence type="ECO:0008006" key="8">
    <source>
        <dbReference type="Google" id="ProtNLM"/>
    </source>
</evidence>